<dbReference type="AlphaFoldDB" id="A0A0A9AV15"/>
<proteinExistence type="predicted"/>
<accession>A0A0A9AV15</accession>
<protein>
    <submittedName>
        <fullName evidence="1">Uncharacterized protein</fullName>
    </submittedName>
</protein>
<sequence>MRSCCWDGWRGRVEESPDPRPVEVEDAGVGRSAYVRGLTIIKESRLPLECMGAFVVYHFTQYSSKPI</sequence>
<evidence type="ECO:0000313" key="1">
    <source>
        <dbReference type="EMBL" id="JAD55569.1"/>
    </source>
</evidence>
<dbReference type="EMBL" id="GBRH01242326">
    <property type="protein sequence ID" value="JAD55569.1"/>
    <property type="molecule type" value="Transcribed_RNA"/>
</dbReference>
<reference evidence="1" key="2">
    <citation type="journal article" date="2015" name="Data Brief">
        <title>Shoot transcriptome of the giant reed, Arundo donax.</title>
        <authorList>
            <person name="Barrero R.A."/>
            <person name="Guerrero F.D."/>
            <person name="Moolhuijzen P."/>
            <person name="Goolsby J.A."/>
            <person name="Tidwell J."/>
            <person name="Bellgard S.E."/>
            <person name="Bellgard M.I."/>
        </authorList>
    </citation>
    <scope>NUCLEOTIDE SEQUENCE</scope>
    <source>
        <tissue evidence="1">Shoot tissue taken approximately 20 cm above the soil surface</tissue>
    </source>
</reference>
<reference evidence="1" key="1">
    <citation type="submission" date="2014-09" db="EMBL/GenBank/DDBJ databases">
        <authorList>
            <person name="Magalhaes I.L.F."/>
            <person name="Oliveira U."/>
            <person name="Santos F.R."/>
            <person name="Vidigal T.H.D.A."/>
            <person name="Brescovit A.D."/>
            <person name="Santos A.J."/>
        </authorList>
    </citation>
    <scope>NUCLEOTIDE SEQUENCE</scope>
    <source>
        <tissue evidence="1">Shoot tissue taken approximately 20 cm above the soil surface</tissue>
    </source>
</reference>
<name>A0A0A9AV15_ARUDO</name>
<organism evidence="1">
    <name type="scientific">Arundo donax</name>
    <name type="common">Giant reed</name>
    <name type="synonym">Donax arundinaceus</name>
    <dbReference type="NCBI Taxonomy" id="35708"/>
    <lineage>
        <taxon>Eukaryota</taxon>
        <taxon>Viridiplantae</taxon>
        <taxon>Streptophyta</taxon>
        <taxon>Embryophyta</taxon>
        <taxon>Tracheophyta</taxon>
        <taxon>Spermatophyta</taxon>
        <taxon>Magnoliopsida</taxon>
        <taxon>Liliopsida</taxon>
        <taxon>Poales</taxon>
        <taxon>Poaceae</taxon>
        <taxon>PACMAD clade</taxon>
        <taxon>Arundinoideae</taxon>
        <taxon>Arundineae</taxon>
        <taxon>Arundo</taxon>
    </lineage>
</organism>